<comment type="caution">
    <text evidence="1">The sequence shown here is derived from an EMBL/GenBank/DDBJ whole genome shotgun (WGS) entry which is preliminary data.</text>
</comment>
<name>A0A318TKS0_9BRAD</name>
<dbReference type="Proteomes" id="UP000248148">
    <property type="component" value="Unassembled WGS sequence"/>
</dbReference>
<dbReference type="OrthoDB" id="337884at2"/>
<organism evidence="1 2">
    <name type="scientific">Rhodopseudomonas faecalis</name>
    <dbReference type="NCBI Taxonomy" id="99655"/>
    <lineage>
        <taxon>Bacteria</taxon>
        <taxon>Pseudomonadati</taxon>
        <taxon>Pseudomonadota</taxon>
        <taxon>Alphaproteobacteria</taxon>
        <taxon>Hyphomicrobiales</taxon>
        <taxon>Nitrobacteraceae</taxon>
        <taxon>Rhodopseudomonas</taxon>
    </lineage>
</organism>
<keyword evidence="2" id="KW-1185">Reference proteome</keyword>
<evidence type="ECO:0000313" key="1">
    <source>
        <dbReference type="EMBL" id="PYF05422.1"/>
    </source>
</evidence>
<dbReference type="Gene3D" id="3.30.2020.40">
    <property type="entry name" value="Uncharacterised protein PF10387, DUF2442"/>
    <property type="match status" value="1"/>
</dbReference>
<proteinExistence type="predicted"/>
<dbReference type="Pfam" id="PF10387">
    <property type="entry name" value="DUF2442"/>
    <property type="match status" value="1"/>
</dbReference>
<accession>A0A318TKS0</accession>
<gene>
    <name evidence="1" type="ORF">BJ122_101162</name>
</gene>
<dbReference type="AlphaFoldDB" id="A0A318TKS0"/>
<evidence type="ECO:0000313" key="2">
    <source>
        <dbReference type="Proteomes" id="UP000248148"/>
    </source>
</evidence>
<protein>
    <submittedName>
        <fullName evidence="1">Uncharacterized protein DUF2442</fullName>
    </submittedName>
</protein>
<reference evidence="1 2" key="1">
    <citation type="submission" date="2018-06" db="EMBL/GenBank/DDBJ databases">
        <title>Genomic Encyclopedia of Archaeal and Bacterial Type Strains, Phase II (KMG-II): from individual species to whole genera.</title>
        <authorList>
            <person name="Goeker M."/>
        </authorList>
    </citation>
    <scope>NUCLEOTIDE SEQUENCE [LARGE SCALE GENOMIC DNA]</scope>
    <source>
        <strain evidence="1 2">JCM 11668</strain>
    </source>
</reference>
<dbReference type="EMBL" id="QJTI01000001">
    <property type="protein sequence ID" value="PYF05422.1"/>
    <property type="molecule type" value="Genomic_DNA"/>
</dbReference>
<sequence length="83" mass="9107">MSISATSVKFDDDVMWVALSDGRTLGIPLAWFPRLLHATPSQRTNVEISRVGLHWDELDEDISVAGLLAGRGDVTRQSERVGS</sequence>
<dbReference type="InterPro" id="IPR018841">
    <property type="entry name" value="DUF2442"/>
</dbReference>
<dbReference type="RefSeq" id="WP_110779288.1">
    <property type="nucleotide sequence ID" value="NZ_QJTI01000001.1"/>
</dbReference>